<keyword evidence="3" id="KW-1185">Reference proteome</keyword>
<dbReference type="Proteomes" id="UP001416858">
    <property type="component" value="Unassembled WGS sequence"/>
</dbReference>
<comment type="caution">
    <text evidence="2">The sequence shown here is derived from an EMBL/GenBank/DDBJ whole genome shotgun (WGS) entry which is preliminary data.</text>
</comment>
<feature type="chain" id="PRO_5045635755" evidence="1">
    <location>
        <begin position="36"/>
        <end position="118"/>
    </location>
</feature>
<organism evidence="2 3">
    <name type="scientific">Novipirellula caenicola</name>
    <dbReference type="NCBI Taxonomy" id="1536901"/>
    <lineage>
        <taxon>Bacteria</taxon>
        <taxon>Pseudomonadati</taxon>
        <taxon>Planctomycetota</taxon>
        <taxon>Planctomycetia</taxon>
        <taxon>Pirellulales</taxon>
        <taxon>Pirellulaceae</taxon>
        <taxon>Novipirellula</taxon>
    </lineage>
</organism>
<name>A0ABP9VYS2_9BACT</name>
<accession>A0ABP9VYS2</accession>
<feature type="signal peptide" evidence="1">
    <location>
        <begin position="1"/>
        <end position="35"/>
    </location>
</feature>
<proteinExistence type="predicted"/>
<sequence>MNSKMTIKKFFTLTCGVIVLSSVMVSMPEIRPAQATTPKSLIPADFEMEGTWVFAASTTDTGIPIENPKIVHIEGVPFVVGKRKGRFETFQETMFAGGSTYIRLKSINLIQQVPESNQ</sequence>
<evidence type="ECO:0000256" key="1">
    <source>
        <dbReference type="SAM" id="SignalP"/>
    </source>
</evidence>
<dbReference type="EMBL" id="BAABRO010000020">
    <property type="protein sequence ID" value="GAA5510256.1"/>
    <property type="molecule type" value="Genomic_DNA"/>
</dbReference>
<reference evidence="2 3" key="1">
    <citation type="submission" date="2024-02" db="EMBL/GenBank/DDBJ databases">
        <title>Rhodopirellula caenicola NBRC 110016.</title>
        <authorList>
            <person name="Ichikawa N."/>
            <person name="Katano-Makiyama Y."/>
            <person name="Hidaka K."/>
        </authorList>
    </citation>
    <scope>NUCLEOTIDE SEQUENCE [LARGE SCALE GENOMIC DNA]</scope>
    <source>
        <strain evidence="2 3">NBRC 110016</strain>
    </source>
</reference>
<keyword evidence="1" id="KW-0732">Signal</keyword>
<protein>
    <submittedName>
        <fullName evidence="2">Uncharacterized protein</fullName>
    </submittedName>
</protein>
<evidence type="ECO:0000313" key="2">
    <source>
        <dbReference type="EMBL" id="GAA5510256.1"/>
    </source>
</evidence>
<evidence type="ECO:0000313" key="3">
    <source>
        <dbReference type="Proteomes" id="UP001416858"/>
    </source>
</evidence>
<gene>
    <name evidence="2" type="ORF">Rcae01_05762</name>
</gene>